<evidence type="ECO:0000313" key="2">
    <source>
        <dbReference type="EMBL" id="CAH0991886.1"/>
    </source>
</evidence>
<accession>A0ABN8ENY0</accession>
<dbReference type="InterPro" id="IPR008249">
    <property type="entry name" value="UPF0231"/>
</dbReference>
<dbReference type="EMBL" id="CAKLPX010000002">
    <property type="protein sequence ID" value="CAH0991886.1"/>
    <property type="molecule type" value="Genomic_DNA"/>
</dbReference>
<evidence type="ECO:0000313" key="3">
    <source>
        <dbReference type="Proteomes" id="UP000838100"/>
    </source>
</evidence>
<comment type="caution">
    <text evidence="2">The sequence shown here is derived from an EMBL/GenBank/DDBJ whole genome shotgun (WGS) entry which is preliminary data.</text>
</comment>
<comment type="similarity">
    <text evidence="1">Belongs to the UPF0231 family.</text>
</comment>
<evidence type="ECO:0000256" key="1">
    <source>
        <dbReference type="ARBA" id="ARBA00005367"/>
    </source>
</evidence>
<name>A0ABN8ENY0_9GAMM</name>
<dbReference type="RefSeq" id="WP_237444587.1">
    <property type="nucleotide sequence ID" value="NZ_CAKLPX010000002.1"/>
</dbReference>
<dbReference type="Proteomes" id="UP000838100">
    <property type="component" value="Unassembled WGS sequence"/>
</dbReference>
<proteinExistence type="inferred from homology"/>
<dbReference type="Pfam" id="PF06062">
    <property type="entry name" value="UPF0231"/>
    <property type="match status" value="1"/>
</dbReference>
<gene>
    <name evidence="2" type="ORF">SIN8267_02001</name>
</gene>
<protein>
    <submittedName>
        <fullName evidence="2">Uncharacterized protein</fullName>
    </submittedName>
</protein>
<sequence>MDYRFSKDFFGHYQVEISPEQEAFSHWLTNEIGRNQNRCKQVIDSVQKLQQKQCWDFDLNGQTLHLALTREQAIIHPGFDDVDDDLNDEGLCEHDYRQNADCGLEDFALLIRAWYEFISG</sequence>
<keyword evidence="3" id="KW-1185">Reference proteome</keyword>
<reference evidence="2" key="1">
    <citation type="submission" date="2021-12" db="EMBL/GenBank/DDBJ databases">
        <authorList>
            <person name="Rodrigo-Torres L."/>
            <person name="Arahal R. D."/>
            <person name="Lucena T."/>
        </authorList>
    </citation>
    <scope>NUCLEOTIDE SEQUENCE</scope>
    <source>
        <strain evidence="2">CECT 8267</strain>
    </source>
</reference>
<organism evidence="2 3">
    <name type="scientific">Sinobacterium norvegicum</name>
    <dbReference type="NCBI Taxonomy" id="1641715"/>
    <lineage>
        <taxon>Bacteria</taxon>
        <taxon>Pseudomonadati</taxon>
        <taxon>Pseudomonadota</taxon>
        <taxon>Gammaproteobacteria</taxon>
        <taxon>Cellvibrionales</taxon>
        <taxon>Spongiibacteraceae</taxon>
        <taxon>Sinobacterium</taxon>
    </lineage>
</organism>